<evidence type="ECO:0000313" key="4">
    <source>
        <dbReference type="EMBL" id="GLR68150.1"/>
    </source>
</evidence>
<dbReference type="CDD" id="cd04301">
    <property type="entry name" value="NAT_SF"/>
    <property type="match status" value="1"/>
</dbReference>
<dbReference type="PANTHER" id="PTHR43877">
    <property type="entry name" value="AMINOALKYLPHOSPHONATE N-ACETYLTRANSFERASE-RELATED-RELATED"/>
    <property type="match status" value="1"/>
</dbReference>
<dbReference type="InterPro" id="IPR016181">
    <property type="entry name" value="Acyl_CoA_acyltransferase"/>
</dbReference>
<evidence type="ECO:0000256" key="1">
    <source>
        <dbReference type="ARBA" id="ARBA00022679"/>
    </source>
</evidence>
<dbReference type="Gene3D" id="3.40.630.30">
    <property type="match status" value="1"/>
</dbReference>
<name>A0ABQ6ADM5_9PROT</name>
<proteinExistence type="predicted"/>
<protein>
    <submittedName>
        <fullName evidence="4">N-acetyltransferase</fullName>
    </submittedName>
</protein>
<evidence type="ECO:0000313" key="5">
    <source>
        <dbReference type="Proteomes" id="UP001156641"/>
    </source>
</evidence>
<dbReference type="InterPro" id="IPR050832">
    <property type="entry name" value="Bact_Acetyltransf"/>
</dbReference>
<gene>
    <name evidence="4" type="ORF">GCM10010909_28310</name>
</gene>
<evidence type="ECO:0000259" key="3">
    <source>
        <dbReference type="PROSITE" id="PS51186"/>
    </source>
</evidence>
<dbReference type="Proteomes" id="UP001156641">
    <property type="component" value="Unassembled WGS sequence"/>
</dbReference>
<feature type="domain" description="N-acetyltransferase" evidence="3">
    <location>
        <begin position="3"/>
        <end position="151"/>
    </location>
</feature>
<keyword evidence="1" id="KW-0808">Transferase</keyword>
<dbReference type="SUPFAM" id="SSF55729">
    <property type="entry name" value="Acyl-CoA N-acyltransferases (Nat)"/>
    <property type="match status" value="1"/>
</dbReference>
<comment type="caution">
    <text evidence="4">The sequence shown here is derived from an EMBL/GenBank/DDBJ whole genome shotgun (WGS) entry which is preliminary data.</text>
</comment>
<accession>A0ABQ6ADM5</accession>
<reference evidence="5" key="1">
    <citation type="journal article" date="2019" name="Int. J. Syst. Evol. Microbiol.">
        <title>The Global Catalogue of Microorganisms (GCM) 10K type strain sequencing project: providing services to taxonomists for standard genome sequencing and annotation.</title>
        <authorList>
            <consortium name="The Broad Institute Genomics Platform"/>
            <consortium name="The Broad Institute Genome Sequencing Center for Infectious Disease"/>
            <person name="Wu L."/>
            <person name="Ma J."/>
        </authorList>
    </citation>
    <scope>NUCLEOTIDE SEQUENCE [LARGE SCALE GENOMIC DNA]</scope>
    <source>
        <strain evidence="5">NBRC 112502</strain>
    </source>
</reference>
<dbReference type="PANTHER" id="PTHR43877:SF2">
    <property type="entry name" value="AMINOALKYLPHOSPHONATE N-ACETYLTRANSFERASE-RELATED"/>
    <property type="match status" value="1"/>
</dbReference>
<keyword evidence="2" id="KW-0012">Acyltransferase</keyword>
<dbReference type="EMBL" id="BSOS01000079">
    <property type="protein sequence ID" value="GLR68150.1"/>
    <property type="molecule type" value="Genomic_DNA"/>
</dbReference>
<sequence length="151" mass="16110">MSLTARRTQPADAPLLLALSRDFHNEDGSSLDAAAEATIAHVAAGEPLAPAYLLEENGAAIGFFILTLGYSVENGGTDGFIDDLYLIPKARGRGLGKQAVALAMEQARAIGIRALLLEVEAHNTRAYNLYLNMGFADTKRRLLRMPLADGA</sequence>
<dbReference type="RefSeq" id="WP_284258993.1">
    <property type="nucleotide sequence ID" value="NZ_BSOS01000079.1"/>
</dbReference>
<dbReference type="PROSITE" id="PS51186">
    <property type="entry name" value="GNAT"/>
    <property type="match status" value="1"/>
</dbReference>
<organism evidence="4 5">
    <name type="scientific">Acidocella aquatica</name>
    <dbReference type="NCBI Taxonomy" id="1922313"/>
    <lineage>
        <taxon>Bacteria</taxon>
        <taxon>Pseudomonadati</taxon>
        <taxon>Pseudomonadota</taxon>
        <taxon>Alphaproteobacteria</taxon>
        <taxon>Acetobacterales</taxon>
        <taxon>Acidocellaceae</taxon>
        <taxon>Acidocella</taxon>
    </lineage>
</organism>
<evidence type="ECO:0000256" key="2">
    <source>
        <dbReference type="ARBA" id="ARBA00023315"/>
    </source>
</evidence>
<dbReference type="Pfam" id="PF00583">
    <property type="entry name" value="Acetyltransf_1"/>
    <property type="match status" value="1"/>
</dbReference>
<dbReference type="InterPro" id="IPR000182">
    <property type="entry name" value="GNAT_dom"/>
</dbReference>
<keyword evidence="5" id="KW-1185">Reference proteome</keyword>